<dbReference type="Pfam" id="PF13488">
    <property type="entry name" value="Gly-zipper_Omp"/>
    <property type="match status" value="1"/>
</dbReference>
<dbReference type="EMBL" id="FXAM01000001">
    <property type="protein sequence ID" value="SMF94714.1"/>
    <property type="molecule type" value="Genomic_DNA"/>
</dbReference>
<evidence type="ECO:0000256" key="2">
    <source>
        <dbReference type="SAM" id="SignalP"/>
    </source>
</evidence>
<dbReference type="Proteomes" id="UP000192923">
    <property type="component" value="Unassembled WGS sequence"/>
</dbReference>
<evidence type="ECO:0000313" key="4">
    <source>
        <dbReference type="EMBL" id="SMF94714.1"/>
    </source>
</evidence>
<keyword evidence="5" id="KW-1185">Reference proteome</keyword>
<sequence>MANPLAIPLRRILALLAVAAAVQAEPIVYPAKGQSAAQTAADKSECQGWATQQTGVNPAAQAQAPAPAQSPQGGLLRGGAKGAAAGAAIGAVAGDAGKGAAIGAVAGGMGGAMRRHGQQQQQQAQAQQAQAQSQAQSQAMANFDRAYSACLKGRGYSVE</sequence>
<feature type="domain" description="Glycine zipper" evidence="3">
    <location>
        <begin position="78"/>
        <end position="121"/>
    </location>
</feature>
<accession>A0A1Y6D2W0</accession>
<feature type="region of interest" description="Disordered" evidence="1">
    <location>
        <begin position="52"/>
        <end position="79"/>
    </location>
</feature>
<feature type="signal peptide" evidence="2">
    <location>
        <begin position="1"/>
        <end position="24"/>
    </location>
</feature>
<feature type="region of interest" description="Disordered" evidence="1">
    <location>
        <begin position="110"/>
        <end position="138"/>
    </location>
</feature>
<organism evidence="4 5">
    <name type="scientific">Methylomagnum ishizawai</name>
    <dbReference type="NCBI Taxonomy" id="1760988"/>
    <lineage>
        <taxon>Bacteria</taxon>
        <taxon>Pseudomonadati</taxon>
        <taxon>Pseudomonadota</taxon>
        <taxon>Gammaproteobacteria</taxon>
        <taxon>Methylococcales</taxon>
        <taxon>Methylococcaceae</taxon>
        <taxon>Methylomagnum</taxon>
    </lineage>
</organism>
<evidence type="ECO:0000256" key="1">
    <source>
        <dbReference type="SAM" id="MobiDB-lite"/>
    </source>
</evidence>
<name>A0A1Y6D2W0_9GAMM</name>
<keyword evidence="2" id="KW-0732">Signal</keyword>
<protein>
    <submittedName>
        <fullName evidence="4">Glycine-zipper containing OmpA-like membrane domain-containing protein</fullName>
    </submittedName>
</protein>
<gene>
    <name evidence="4" type="ORF">SAMN02949497_2047</name>
</gene>
<feature type="compositionally biased region" description="Low complexity" evidence="1">
    <location>
        <begin position="58"/>
        <end position="74"/>
    </location>
</feature>
<evidence type="ECO:0000313" key="5">
    <source>
        <dbReference type="Proteomes" id="UP000192923"/>
    </source>
</evidence>
<dbReference type="STRING" id="1760988.SAMN02949497_2047"/>
<dbReference type="AlphaFoldDB" id="A0A1Y6D2W0"/>
<dbReference type="RefSeq" id="WP_085212340.1">
    <property type="nucleotide sequence ID" value="NZ_FXAM01000001.1"/>
</dbReference>
<reference evidence="4 5" key="1">
    <citation type="submission" date="2016-12" db="EMBL/GenBank/DDBJ databases">
        <authorList>
            <person name="Song W.-J."/>
            <person name="Kurnit D.M."/>
        </authorList>
    </citation>
    <scope>NUCLEOTIDE SEQUENCE [LARGE SCALE GENOMIC DNA]</scope>
    <source>
        <strain evidence="4 5">175</strain>
    </source>
</reference>
<feature type="chain" id="PRO_5011011624" evidence="2">
    <location>
        <begin position="25"/>
        <end position="159"/>
    </location>
</feature>
<feature type="compositionally biased region" description="Low complexity" evidence="1">
    <location>
        <begin position="118"/>
        <end position="138"/>
    </location>
</feature>
<proteinExistence type="predicted"/>
<evidence type="ECO:0000259" key="3">
    <source>
        <dbReference type="Pfam" id="PF13488"/>
    </source>
</evidence>
<dbReference type="InterPro" id="IPR039567">
    <property type="entry name" value="Gly-zipper"/>
</dbReference>